<protein>
    <submittedName>
        <fullName evidence="1">Uncharacterized protein</fullName>
    </submittedName>
</protein>
<evidence type="ECO:0000313" key="1">
    <source>
        <dbReference type="EMBL" id="EBP4585985.1"/>
    </source>
</evidence>
<sequence>MTTLYREKLLERAKLNIEKHRAATRKLRVSSDAQMDLRLAEIALATLDSDPEYLKKQDLISAEKSPFKNNHEILTKIRKLIKK</sequence>
<proteinExistence type="predicted"/>
<gene>
    <name evidence="1" type="ORF">VH79_22815</name>
</gene>
<dbReference type="Proteomes" id="UP000839610">
    <property type="component" value="Unassembled WGS sequence"/>
</dbReference>
<comment type="caution">
    <text evidence="1">The sequence shown here is derived from an EMBL/GenBank/DDBJ whole genome shotgun (WGS) entry which is preliminary data.</text>
</comment>
<reference evidence="1" key="1">
    <citation type="submission" date="2018-07" db="EMBL/GenBank/DDBJ databases">
        <authorList>
            <consortium name="GenomeTrakr network: Whole genome sequencing for foodborne pathogen traceback"/>
        </authorList>
    </citation>
    <scope>NUCLEOTIDE SEQUENCE [LARGE SCALE GENOMIC DNA]</scope>
    <source>
        <strain evidence="1">FDA00008842</strain>
    </source>
</reference>
<name>A0A5U3ISD4_SALER</name>
<accession>A0A5U3ISD4</accession>
<dbReference type="EMBL" id="AAGLUV010000021">
    <property type="protein sequence ID" value="EBP4585985.1"/>
    <property type="molecule type" value="Genomic_DNA"/>
</dbReference>
<organism evidence="1">
    <name type="scientific">Salmonella enterica</name>
    <name type="common">Salmonella choleraesuis</name>
    <dbReference type="NCBI Taxonomy" id="28901"/>
    <lineage>
        <taxon>Bacteria</taxon>
        <taxon>Pseudomonadati</taxon>
        <taxon>Pseudomonadota</taxon>
        <taxon>Gammaproteobacteria</taxon>
        <taxon>Enterobacterales</taxon>
        <taxon>Enterobacteriaceae</taxon>
        <taxon>Salmonella</taxon>
    </lineage>
</organism>
<dbReference type="AlphaFoldDB" id="A0A5U3ISD4"/>